<feature type="domain" description="Peptidase M1 membrane alanine aminopeptidase" evidence="2">
    <location>
        <begin position="315"/>
        <end position="455"/>
    </location>
</feature>
<comment type="caution">
    <text evidence="3">The sequence shown here is derived from an EMBL/GenBank/DDBJ whole genome shotgun (WGS) entry which is preliminary data.</text>
</comment>
<feature type="signal peptide" evidence="1">
    <location>
        <begin position="1"/>
        <end position="31"/>
    </location>
</feature>
<dbReference type="GO" id="GO:0016787">
    <property type="term" value="F:hydrolase activity"/>
    <property type="evidence" value="ECO:0007669"/>
    <property type="project" value="UniProtKB-KW"/>
</dbReference>
<gene>
    <name evidence="3" type="ORF">ACFPTN_15870</name>
</gene>
<accession>A0ABW1AUN1</accession>
<keyword evidence="3" id="KW-0378">Hydrolase</keyword>
<reference evidence="4" key="1">
    <citation type="journal article" date="2019" name="Int. J. Syst. Evol. Microbiol.">
        <title>The Global Catalogue of Microorganisms (GCM) 10K type strain sequencing project: providing services to taxonomists for standard genome sequencing and annotation.</title>
        <authorList>
            <consortium name="The Broad Institute Genomics Platform"/>
            <consortium name="The Broad Institute Genome Sequencing Center for Infectious Disease"/>
            <person name="Wu L."/>
            <person name="Ma J."/>
        </authorList>
    </citation>
    <scope>NUCLEOTIDE SEQUENCE [LARGE SCALE GENOMIC DNA]</scope>
    <source>
        <strain evidence="4">SHR3</strain>
    </source>
</reference>
<dbReference type="Proteomes" id="UP001595974">
    <property type="component" value="Unassembled WGS sequence"/>
</dbReference>
<evidence type="ECO:0000256" key="1">
    <source>
        <dbReference type="SAM" id="SignalP"/>
    </source>
</evidence>
<keyword evidence="4" id="KW-1185">Reference proteome</keyword>
<dbReference type="SUPFAM" id="SSF55486">
    <property type="entry name" value="Metalloproteases ('zincins'), catalytic domain"/>
    <property type="match status" value="1"/>
</dbReference>
<keyword evidence="1" id="KW-0732">Signal</keyword>
<sequence length="702" mass="74992">MRTPPCRAARRAAWAAGICLSLLAAGPPAHAQAAEPPLQLDVELDPQTRRLDVVAEVRPHAVAAPGRPGTGAAGGFEFLLHPSLAISSASAAGRPVRFAAAGHSGGLQRWRISHAGGATLRLAYGGTLPPLAAGSDHRDVLQALPPMSAPAGSFLPAGSGWYPRPAGRFAYRVRVSVPAGQRAVVPGHLESETQPGDESGRYRASFGFPHPADRIDLMAGPWRVREHMMPRAGGEPIRLRTYFPADLDATAGLAEGYLADSARYIERYSRLIGPYPYSGFSVVASPLPTGFGMPTLTYLGADVLRLPFIRATSLGHEVLHNWWGNGVFVDYARGNWSEGLTTFMADYAYKEDESPAAAREMRLGWLRDFAALPADGQPTLEDFRSRTHGAGAAIGYGKAAMLFVMLRDAIGPAAFDRGIAGFWQAQRFRTADWHALQEAFEQAAGRSLQAFFAQWLQRPGGPQVRIARAAIDSHEPARLTLDIEQAMPAYALRLPVEIVHADRSEMRWVDAAGARTRIVLDAAARPSGVRLDPELRVWRMLDGTQLPPILRQWIVAPAPRLLLLSDAPDLRAAGTELAQRLHENAALPIAIDDAGKDGGPVLVVGRPAEVDAALARLGAPPRPAEVAGRGSAQVWTEAGGAGPPLAVVSADGADALRALARPLPHYGAQSWLVFDGRRAIARGVWPAPGPLVRVEAGATPTR</sequence>
<evidence type="ECO:0000259" key="2">
    <source>
        <dbReference type="Pfam" id="PF01433"/>
    </source>
</evidence>
<dbReference type="InterPro" id="IPR014782">
    <property type="entry name" value="Peptidase_M1_dom"/>
</dbReference>
<name>A0ABW1AUN1_9RHOO</name>
<dbReference type="Gene3D" id="1.10.390.10">
    <property type="entry name" value="Neutral Protease Domain 2"/>
    <property type="match status" value="1"/>
</dbReference>
<dbReference type="Pfam" id="PF01433">
    <property type="entry name" value="Peptidase_M1"/>
    <property type="match status" value="1"/>
</dbReference>
<dbReference type="InterPro" id="IPR027268">
    <property type="entry name" value="Peptidase_M4/M1_CTD_sf"/>
</dbReference>
<evidence type="ECO:0000313" key="4">
    <source>
        <dbReference type="Proteomes" id="UP001595974"/>
    </source>
</evidence>
<dbReference type="EC" id="3.4.-.-" evidence="3"/>
<protein>
    <submittedName>
        <fullName evidence="3">M1 family metallopeptidase</fullName>
        <ecNumber evidence="3">3.4.-.-</ecNumber>
    </submittedName>
</protein>
<dbReference type="PANTHER" id="PTHR45726">
    <property type="entry name" value="LEUKOTRIENE A-4 HYDROLASE"/>
    <property type="match status" value="1"/>
</dbReference>
<evidence type="ECO:0000313" key="3">
    <source>
        <dbReference type="EMBL" id="MFC5770858.1"/>
    </source>
</evidence>
<dbReference type="PANTHER" id="PTHR45726:SF3">
    <property type="entry name" value="LEUKOTRIENE A-4 HYDROLASE"/>
    <property type="match status" value="1"/>
</dbReference>
<proteinExistence type="predicted"/>
<organism evidence="3 4">
    <name type="scientific">Thauera sinica</name>
    <dbReference type="NCBI Taxonomy" id="2665146"/>
    <lineage>
        <taxon>Bacteria</taxon>
        <taxon>Pseudomonadati</taxon>
        <taxon>Pseudomonadota</taxon>
        <taxon>Betaproteobacteria</taxon>
        <taxon>Rhodocyclales</taxon>
        <taxon>Zoogloeaceae</taxon>
        <taxon>Thauera</taxon>
    </lineage>
</organism>
<feature type="chain" id="PRO_5046124940" evidence="1">
    <location>
        <begin position="32"/>
        <end position="702"/>
    </location>
</feature>
<dbReference type="InterPro" id="IPR034015">
    <property type="entry name" value="M1_LTA4H"/>
</dbReference>
<dbReference type="EMBL" id="JBHSOG010000060">
    <property type="protein sequence ID" value="MFC5770858.1"/>
    <property type="molecule type" value="Genomic_DNA"/>
</dbReference>
<dbReference type="RefSeq" id="WP_198363263.1">
    <property type="nucleotide sequence ID" value="NZ_JBHSOG010000060.1"/>
</dbReference>